<protein>
    <submittedName>
        <fullName evidence="4">2-keto-4-pentenoate hydratase/2-oxohepta-3-ene-1,7-dioic acid hydratase (Catechol pathway)</fullName>
    </submittedName>
</protein>
<dbReference type="PANTHER" id="PTHR11820:SF7">
    <property type="entry name" value="ACYLPYRUVASE FAHD1, MITOCHONDRIAL"/>
    <property type="match status" value="1"/>
</dbReference>
<dbReference type="RefSeq" id="WP_072916235.1">
    <property type="nucleotide sequence ID" value="NZ_FRDM01000006.1"/>
</dbReference>
<dbReference type="AlphaFoldDB" id="A0A1M7TFH3"/>
<dbReference type="Gene3D" id="3.90.850.10">
    <property type="entry name" value="Fumarylacetoacetase-like, C-terminal domain"/>
    <property type="match status" value="1"/>
</dbReference>
<dbReference type="GO" id="GO:0016853">
    <property type="term" value="F:isomerase activity"/>
    <property type="evidence" value="ECO:0007669"/>
    <property type="project" value="UniProtKB-ARBA"/>
</dbReference>
<dbReference type="InterPro" id="IPR011234">
    <property type="entry name" value="Fumarylacetoacetase-like_C"/>
</dbReference>
<accession>A0A1M7TFH3</accession>
<dbReference type="EMBL" id="FRDM01000006">
    <property type="protein sequence ID" value="SHN69401.1"/>
    <property type="molecule type" value="Genomic_DNA"/>
</dbReference>
<dbReference type="GO" id="GO:0046872">
    <property type="term" value="F:metal ion binding"/>
    <property type="evidence" value="ECO:0007669"/>
    <property type="project" value="UniProtKB-KW"/>
</dbReference>
<evidence type="ECO:0000313" key="5">
    <source>
        <dbReference type="Proteomes" id="UP000184428"/>
    </source>
</evidence>
<reference evidence="4 5" key="1">
    <citation type="submission" date="2016-12" db="EMBL/GenBank/DDBJ databases">
        <authorList>
            <person name="Song W.-J."/>
            <person name="Kurnit D.M."/>
        </authorList>
    </citation>
    <scope>NUCLEOTIDE SEQUENCE [LARGE SCALE GENOMIC DNA]</scope>
    <source>
        <strain evidence="4 5">DSM 43162</strain>
    </source>
</reference>
<dbReference type="GO" id="GO:0018773">
    <property type="term" value="F:acetylpyruvate hydrolase activity"/>
    <property type="evidence" value="ECO:0007669"/>
    <property type="project" value="TreeGrafter"/>
</dbReference>
<sequence>MRIARYTPAAGGPASYGLVEGDGDGAVVVRLEGDPFDGVRTTEERIPLGQVRLLAPVEPSKVLCLGRNYAEHAKELGNEVPEIPVVFAKFSTSVVGPDAEVPYPPDTENLHFEGELAVVIGRECTRVPAERVADVVLGYTVANDLTMRDMQRAEKQWTRAKGFDRSCPLGPWVETGVDPAALSLRTTVNGDVKQDGTTADMLLDVAACVSWVSQTMTLLPGDVVLTGTPAGVGPLQAGDEVTVTLEGIGSLSTRIVAS</sequence>
<feature type="domain" description="Fumarylacetoacetase-like C-terminal" evidence="2">
    <location>
        <begin position="61"/>
        <end position="256"/>
    </location>
</feature>
<dbReference type="OrthoDB" id="9805307at2"/>
<evidence type="ECO:0000259" key="3">
    <source>
        <dbReference type="Pfam" id="PF10370"/>
    </source>
</evidence>
<proteinExistence type="predicted"/>
<dbReference type="Pfam" id="PF10370">
    <property type="entry name" value="Rv2993c-like_N"/>
    <property type="match status" value="1"/>
</dbReference>
<name>A0A1M7TFH3_9ACTN</name>
<dbReference type="FunFam" id="3.90.850.10:FF:000002">
    <property type="entry name" value="2-hydroxyhepta-2,4-diene-1,7-dioate isomerase"/>
    <property type="match status" value="1"/>
</dbReference>
<dbReference type="Proteomes" id="UP000184428">
    <property type="component" value="Unassembled WGS sequence"/>
</dbReference>
<dbReference type="Gene3D" id="2.30.30.370">
    <property type="entry name" value="FAH"/>
    <property type="match status" value="1"/>
</dbReference>
<dbReference type="InterPro" id="IPR018833">
    <property type="entry name" value="Rv2993c-like_N"/>
</dbReference>
<organism evidence="4 5">
    <name type="scientific">Geodermatophilus obscurus</name>
    <dbReference type="NCBI Taxonomy" id="1861"/>
    <lineage>
        <taxon>Bacteria</taxon>
        <taxon>Bacillati</taxon>
        <taxon>Actinomycetota</taxon>
        <taxon>Actinomycetes</taxon>
        <taxon>Geodermatophilales</taxon>
        <taxon>Geodermatophilaceae</taxon>
        <taxon>Geodermatophilus</taxon>
    </lineage>
</organism>
<dbReference type="SUPFAM" id="SSF56529">
    <property type="entry name" value="FAH"/>
    <property type="match status" value="1"/>
</dbReference>
<evidence type="ECO:0000259" key="2">
    <source>
        <dbReference type="Pfam" id="PF01557"/>
    </source>
</evidence>
<dbReference type="InterPro" id="IPR036663">
    <property type="entry name" value="Fumarylacetoacetase_C_sf"/>
</dbReference>
<keyword evidence="1" id="KW-0479">Metal-binding</keyword>
<dbReference type="Pfam" id="PF01557">
    <property type="entry name" value="FAA_hydrolase"/>
    <property type="match status" value="1"/>
</dbReference>
<dbReference type="GO" id="GO:0019752">
    <property type="term" value="P:carboxylic acid metabolic process"/>
    <property type="evidence" value="ECO:0007669"/>
    <property type="project" value="UniProtKB-ARBA"/>
</dbReference>
<feature type="domain" description="Rv2993c-like N-terminal" evidence="3">
    <location>
        <begin position="1"/>
        <end position="56"/>
    </location>
</feature>
<evidence type="ECO:0000313" key="4">
    <source>
        <dbReference type="EMBL" id="SHN69401.1"/>
    </source>
</evidence>
<evidence type="ECO:0000256" key="1">
    <source>
        <dbReference type="ARBA" id="ARBA00022723"/>
    </source>
</evidence>
<dbReference type="PANTHER" id="PTHR11820">
    <property type="entry name" value="ACYLPYRUVASE"/>
    <property type="match status" value="1"/>
</dbReference>
<gene>
    <name evidence="4" type="ORF">SAMN05660350_01663</name>
</gene>